<keyword evidence="5" id="KW-0460">Magnesium</keyword>
<gene>
    <name evidence="6" type="ORF">BK138_29010</name>
</gene>
<comment type="caution">
    <text evidence="6">The sequence shown here is derived from an EMBL/GenBank/DDBJ whole genome shotgun (WGS) entry which is preliminary data.</text>
</comment>
<dbReference type="EMBL" id="MRTP01000013">
    <property type="protein sequence ID" value="OMF49532.1"/>
    <property type="molecule type" value="Genomic_DNA"/>
</dbReference>
<dbReference type="PANTHER" id="PTHR23407:SF1">
    <property type="entry name" value="5-FORMYLTETRAHYDROFOLATE CYCLO-LIGASE"/>
    <property type="match status" value="1"/>
</dbReference>
<comment type="catalytic activity">
    <reaction evidence="5">
        <text>(6S)-5-formyl-5,6,7,8-tetrahydrofolate + ATP = (6R)-5,10-methenyltetrahydrofolate + ADP + phosphate</text>
        <dbReference type="Rhea" id="RHEA:10488"/>
        <dbReference type="ChEBI" id="CHEBI:30616"/>
        <dbReference type="ChEBI" id="CHEBI:43474"/>
        <dbReference type="ChEBI" id="CHEBI:57455"/>
        <dbReference type="ChEBI" id="CHEBI:57457"/>
        <dbReference type="ChEBI" id="CHEBI:456216"/>
        <dbReference type="EC" id="6.3.3.2"/>
    </reaction>
</comment>
<dbReference type="InterPro" id="IPR037171">
    <property type="entry name" value="NagB/RpiA_transferase-like"/>
</dbReference>
<dbReference type="STRING" id="297318.BK138_29010"/>
<dbReference type="Proteomes" id="UP000187172">
    <property type="component" value="Unassembled WGS sequence"/>
</dbReference>
<keyword evidence="6" id="KW-0436">Ligase</keyword>
<evidence type="ECO:0000256" key="2">
    <source>
        <dbReference type="ARBA" id="ARBA00022741"/>
    </source>
</evidence>
<comment type="similarity">
    <text evidence="1 5">Belongs to the 5-formyltetrahydrofolate cyclo-ligase family.</text>
</comment>
<dbReference type="InterPro" id="IPR024185">
    <property type="entry name" value="FTHF_cligase-like_sf"/>
</dbReference>
<organism evidence="6 7">
    <name type="scientific">Paenibacillus rhizosphaerae</name>
    <dbReference type="NCBI Taxonomy" id="297318"/>
    <lineage>
        <taxon>Bacteria</taxon>
        <taxon>Bacillati</taxon>
        <taxon>Bacillota</taxon>
        <taxon>Bacilli</taxon>
        <taxon>Bacillales</taxon>
        <taxon>Paenibacillaceae</taxon>
        <taxon>Paenibacillus</taxon>
    </lineage>
</organism>
<dbReference type="PIRSF" id="PIRSF006806">
    <property type="entry name" value="FTHF_cligase"/>
    <property type="match status" value="1"/>
</dbReference>
<keyword evidence="2 4" id="KW-0547">Nucleotide-binding</keyword>
<feature type="binding site" evidence="4">
    <location>
        <position position="63"/>
    </location>
    <ligand>
        <name>substrate</name>
    </ligand>
</feature>
<keyword evidence="7" id="KW-1185">Reference proteome</keyword>
<dbReference type="Pfam" id="PF01812">
    <property type="entry name" value="5-FTHF_cyc-lig"/>
    <property type="match status" value="1"/>
</dbReference>
<feature type="binding site" evidence="4">
    <location>
        <position position="58"/>
    </location>
    <ligand>
        <name>substrate</name>
    </ligand>
</feature>
<evidence type="ECO:0000256" key="5">
    <source>
        <dbReference type="RuleBase" id="RU361279"/>
    </source>
</evidence>
<dbReference type="SUPFAM" id="SSF100950">
    <property type="entry name" value="NagB/RpiA/CoA transferase-like"/>
    <property type="match status" value="1"/>
</dbReference>
<reference evidence="6 7" key="1">
    <citation type="submission" date="2016-11" db="EMBL/GenBank/DDBJ databases">
        <title>Paenibacillus species isolates.</title>
        <authorList>
            <person name="Beno S.M."/>
        </authorList>
    </citation>
    <scope>NUCLEOTIDE SEQUENCE [LARGE SCALE GENOMIC DNA]</scope>
    <source>
        <strain evidence="6 7">FSL R5-0378</strain>
    </source>
</reference>
<dbReference type="EC" id="6.3.3.2" evidence="5"/>
<dbReference type="GO" id="GO:0030272">
    <property type="term" value="F:5-formyltetrahydrofolate cyclo-ligase activity"/>
    <property type="evidence" value="ECO:0007669"/>
    <property type="project" value="UniProtKB-EC"/>
</dbReference>
<dbReference type="GO" id="GO:0035999">
    <property type="term" value="P:tetrahydrofolate interconversion"/>
    <property type="evidence" value="ECO:0007669"/>
    <property type="project" value="TreeGrafter"/>
</dbReference>
<evidence type="ECO:0000256" key="3">
    <source>
        <dbReference type="ARBA" id="ARBA00022840"/>
    </source>
</evidence>
<dbReference type="Gene3D" id="3.40.50.10420">
    <property type="entry name" value="NagB/RpiA/CoA transferase-like"/>
    <property type="match status" value="1"/>
</dbReference>
<dbReference type="PANTHER" id="PTHR23407">
    <property type="entry name" value="ATPASE INHIBITOR/5-FORMYLTETRAHYDROFOLATE CYCLO-LIGASE"/>
    <property type="match status" value="1"/>
</dbReference>
<evidence type="ECO:0000256" key="1">
    <source>
        <dbReference type="ARBA" id="ARBA00010638"/>
    </source>
</evidence>
<evidence type="ECO:0000313" key="6">
    <source>
        <dbReference type="EMBL" id="OMF49532.1"/>
    </source>
</evidence>
<name>A0A1R1ECM9_9BACL</name>
<proteinExistence type="inferred from homology"/>
<dbReference type="NCBIfam" id="TIGR02727">
    <property type="entry name" value="MTHFS_bact"/>
    <property type="match status" value="1"/>
</dbReference>
<feature type="binding site" evidence="4">
    <location>
        <begin position="143"/>
        <end position="151"/>
    </location>
    <ligand>
        <name>ATP</name>
        <dbReference type="ChEBI" id="CHEBI:30616"/>
    </ligand>
</feature>
<accession>A0A1R1ECM9</accession>
<dbReference type="GO" id="GO:0005524">
    <property type="term" value="F:ATP binding"/>
    <property type="evidence" value="ECO:0007669"/>
    <property type="project" value="UniProtKB-KW"/>
</dbReference>
<sequence length="215" mass="24196">MPQGAAWMKEEKARLRFAMRQVRDGLPEEERRRASDQACRHASAWMEAAGCRSVMVYVPFRSELDTRPLIERAWLRGVDVYVPRCHPGDRSMTIHRLRRWDELQAGAYGILEPDPERVQAEQDGMLPDAVLVPGLAFDHEGGRLGYGAGYYDRLYERWSAAAGGGIMPLWAGIGFVPQVVDRVPMDENDARLQVLITDQGIYTMNKGADDGSDAF</sequence>
<dbReference type="GO" id="GO:0046872">
    <property type="term" value="F:metal ion binding"/>
    <property type="evidence" value="ECO:0007669"/>
    <property type="project" value="UniProtKB-KW"/>
</dbReference>
<dbReference type="AlphaFoldDB" id="A0A1R1ECM9"/>
<dbReference type="InterPro" id="IPR002698">
    <property type="entry name" value="FTHF_cligase"/>
</dbReference>
<evidence type="ECO:0000313" key="7">
    <source>
        <dbReference type="Proteomes" id="UP000187172"/>
    </source>
</evidence>
<comment type="cofactor">
    <cofactor evidence="5">
        <name>Mg(2+)</name>
        <dbReference type="ChEBI" id="CHEBI:18420"/>
    </cofactor>
</comment>
<keyword evidence="3 4" id="KW-0067">ATP-binding</keyword>
<protein>
    <recommendedName>
        <fullName evidence="5">5-formyltetrahydrofolate cyclo-ligase</fullName>
        <ecNumber evidence="5">6.3.3.2</ecNumber>
    </recommendedName>
</protein>
<evidence type="ECO:0000256" key="4">
    <source>
        <dbReference type="PIRSR" id="PIRSR006806-1"/>
    </source>
</evidence>
<keyword evidence="5" id="KW-0479">Metal-binding</keyword>
<feature type="binding site" evidence="4">
    <location>
        <begin position="12"/>
        <end position="16"/>
    </location>
    <ligand>
        <name>ATP</name>
        <dbReference type="ChEBI" id="CHEBI:30616"/>
    </ligand>
</feature>
<dbReference type="GO" id="GO:0009396">
    <property type="term" value="P:folic acid-containing compound biosynthetic process"/>
    <property type="evidence" value="ECO:0007669"/>
    <property type="project" value="TreeGrafter"/>
</dbReference>